<evidence type="ECO:0000256" key="1">
    <source>
        <dbReference type="SAM" id="MobiDB-lite"/>
    </source>
</evidence>
<feature type="region of interest" description="Disordered" evidence="1">
    <location>
        <begin position="87"/>
        <end position="117"/>
    </location>
</feature>
<evidence type="ECO:0000313" key="3">
    <source>
        <dbReference type="EMBL" id="CAD1837564.1"/>
    </source>
</evidence>
<gene>
    <name evidence="3" type="ORF">CB5_LOCUS20775</name>
</gene>
<dbReference type="AlphaFoldDB" id="A0A6V7Q301"/>
<sequence>MTILPLAIVVFFPIFLSRPFVRPRFPPQSAAISLHFLLHLLPFSSCTLATLDFDNSVRVAQYEQFWKESEDNRLQWSRYKKQRKGKEKSLIEEQSFQEKPSQSSESEELADEAEQAREEKLGGVGFLVVGAKKQPCGAEKKFEAVSKLNSAKGNLEEHLIKVEDLLFD</sequence>
<reference evidence="3" key="1">
    <citation type="submission" date="2020-07" db="EMBL/GenBank/DDBJ databases">
        <authorList>
            <person name="Lin J."/>
        </authorList>
    </citation>
    <scope>NUCLEOTIDE SEQUENCE</scope>
</reference>
<protein>
    <submittedName>
        <fullName evidence="3">Uncharacterized protein</fullName>
    </submittedName>
</protein>
<accession>A0A6V7Q301</accession>
<feature type="compositionally biased region" description="Low complexity" evidence="1">
    <location>
        <begin position="92"/>
        <end position="104"/>
    </location>
</feature>
<dbReference type="EMBL" id="LR862132">
    <property type="protein sequence ID" value="CAD1837564.1"/>
    <property type="molecule type" value="Genomic_DNA"/>
</dbReference>
<feature type="chain" id="PRO_5027661599" evidence="2">
    <location>
        <begin position="18"/>
        <end position="168"/>
    </location>
</feature>
<organism evidence="3">
    <name type="scientific">Ananas comosus var. bracteatus</name>
    <name type="common">red pineapple</name>
    <dbReference type="NCBI Taxonomy" id="296719"/>
    <lineage>
        <taxon>Eukaryota</taxon>
        <taxon>Viridiplantae</taxon>
        <taxon>Streptophyta</taxon>
        <taxon>Embryophyta</taxon>
        <taxon>Tracheophyta</taxon>
        <taxon>Spermatophyta</taxon>
        <taxon>Magnoliopsida</taxon>
        <taxon>Liliopsida</taxon>
        <taxon>Poales</taxon>
        <taxon>Bromeliaceae</taxon>
        <taxon>Bromelioideae</taxon>
        <taxon>Ananas</taxon>
    </lineage>
</organism>
<keyword evidence="2" id="KW-0732">Signal</keyword>
<evidence type="ECO:0000256" key="2">
    <source>
        <dbReference type="SAM" id="SignalP"/>
    </source>
</evidence>
<name>A0A6V7Q301_ANACO</name>
<proteinExistence type="predicted"/>
<feature type="signal peptide" evidence="2">
    <location>
        <begin position="1"/>
        <end position="17"/>
    </location>
</feature>